<dbReference type="PANTHER" id="PTHR32179">
    <property type="entry name" value="NICOTINATE-NUCLEOTIDE PYROPHOSPHORYLASE [CARBOXYLATING]"/>
    <property type="match status" value="1"/>
</dbReference>
<evidence type="ECO:0000256" key="4">
    <source>
        <dbReference type="ARBA" id="ARBA00011218"/>
    </source>
</evidence>
<dbReference type="NCBIfam" id="TIGR00078">
    <property type="entry name" value="nadC"/>
    <property type="match status" value="1"/>
</dbReference>
<gene>
    <name evidence="16" type="ORF">SAMN04488530_1653</name>
</gene>
<evidence type="ECO:0000256" key="8">
    <source>
        <dbReference type="ARBA" id="ARBA00022679"/>
    </source>
</evidence>
<comment type="catalytic activity">
    <reaction evidence="10">
        <text>nicotinate beta-D-ribonucleotide + CO2 + diphosphate = quinolinate + 5-phospho-alpha-D-ribose 1-diphosphate + 2 H(+)</text>
        <dbReference type="Rhea" id="RHEA:12733"/>
        <dbReference type="ChEBI" id="CHEBI:15378"/>
        <dbReference type="ChEBI" id="CHEBI:16526"/>
        <dbReference type="ChEBI" id="CHEBI:29959"/>
        <dbReference type="ChEBI" id="CHEBI:33019"/>
        <dbReference type="ChEBI" id="CHEBI:57502"/>
        <dbReference type="ChEBI" id="CHEBI:58017"/>
        <dbReference type="EC" id="2.4.2.19"/>
    </reaction>
</comment>
<evidence type="ECO:0000256" key="5">
    <source>
        <dbReference type="ARBA" id="ARBA00011944"/>
    </source>
</evidence>
<dbReference type="OrthoDB" id="9782546at2"/>
<accession>A0A1M5TLH8</accession>
<dbReference type="FunFam" id="3.20.20.70:FF:000030">
    <property type="entry name" value="Nicotinate-nucleotide pyrophosphorylase, carboxylating"/>
    <property type="match status" value="1"/>
</dbReference>
<dbReference type="Gene3D" id="3.90.1170.20">
    <property type="entry name" value="Quinolinate phosphoribosyl transferase, N-terminal domain"/>
    <property type="match status" value="1"/>
</dbReference>
<evidence type="ECO:0000313" key="16">
    <source>
        <dbReference type="EMBL" id="SHH51675.1"/>
    </source>
</evidence>
<evidence type="ECO:0000256" key="10">
    <source>
        <dbReference type="ARBA" id="ARBA00047445"/>
    </source>
</evidence>
<feature type="binding site" evidence="13">
    <location>
        <position position="165"/>
    </location>
    <ligand>
        <name>substrate</name>
    </ligand>
</feature>
<evidence type="ECO:0000256" key="6">
    <source>
        <dbReference type="ARBA" id="ARBA00022642"/>
    </source>
</evidence>
<dbReference type="GO" id="GO:0009435">
    <property type="term" value="P:NAD+ biosynthetic process"/>
    <property type="evidence" value="ECO:0007669"/>
    <property type="project" value="UniProtKB-UniPathway"/>
</dbReference>
<protein>
    <recommendedName>
        <fullName evidence="11">Probable nicotinate-nucleotide pyrophosphorylase [carboxylating]</fullName>
        <ecNumber evidence="5">2.4.2.19</ecNumber>
    </recommendedName>
    <alternativeName>
        <fullName evidence="9">Quinolinate phosphoribosyltransferase [decarboxylating]</fullName>
    </alternativeName>
</protein>
<feature type="domain" description="Quinolinate phosphoribosyl transferase N-terminal" evidence="15">
    <location>
        <begin position="23"/>
        <end position="108"/>
    </location>
</feature>
<dbReference type="SUPFAM" id="SSF51690">
    <property type="entry name" value="Nicotinate/Quinolinate PRTase C-terminal domain-like"/>
    <property type="match status" value="1"/>
</dbReference>
<name>A0A1M5TLH8_9FIRM</name>
<comment type="pathway">
    <text evidence="2">Cofactor biosynthesis; NAD(+) biosynthesis; nicotinate D-ribonucleotide from quinolinate: step 1/1.</text>
</comment>
<dbReference type="GO" id="GO:0034213">
    <property type="term" value="P:quinolinate catabolic process"/>
    <property type="evidence" value="ECO:0007669"/>
    <property type="project" value="TreeGrafter"/>
</dbReference>
<sequence>MVNKLIIDNVIKNALIEDINYIDITTDNLINDEQISEGYFLAKEDGIVCGIEISKRVFDILDDNIEFEILKRDREKIKKGDIIATVKGSTKTLLKGERTALNILQRLSGISTYTNNLVDLIKDCNTKIVDTRKTTPNLRPLEKYAVKIGGGFNHRYNLSESVMIKDNHIQAMGSITNAVSKIRENIGHTIKIEVEVKNIDELNEALNLNTDIIMLDNMSIDEMSECVKINNKKSILEASGNITESNIVEVAKTGVDIISLGALTHSAKSLDISMKIK</sequence>
<dbReference type="GO" id="GO:0004514">
    <property type="term" value="F:nicotinate-nucleotide diphosphorylase (carboxylating) activity"/>
    <property type="evidence" value="ECO:0007669"/>
    <property type="project" value="UniProtKB-EC"/>
</dbReference>
<evidence type="ECO:0000256" key="3">
    <source>
        <dbReference type="ARBA" id="ARBA00009400"/>
    </source>
</evidence>
<dbReference type="EC" id="2.4.2.19" evidence="5"/>
<dbReference type="CDD" id="cd01572">
    <property type="entry name" value="QPRTase"/>
    <property type="match status" value="1"/>
</dbReference>
<evidence type="ECO:0000256" key="13">
    <source>
        <dbReference type="PIRSR" id="PIRSR006250-1"/>
    </source>
</evidence>
<feature type="binding site" evidence="13">
    <location>
        <begin position="260"/>
        <end position="262"/>
    </location>
    <ligand>
        <name>substrate</name>
    </ligand>
</feature>
<feature type="binding site" evidence="13">
    <location>
        <position position="195"/>
    </location>
    <ligand>
        <name>substrate</name>
    </ligand>
</feature>
<dbReference type="InterPro" id="IPR013785">
    <property type="entry name" value="Aldolase_TIM"/>
</dbReference>
<evidence type="ECO:0000256" key="2">
    <source>
        <dbReference type="ARBA" id="ARBA00004893"/>
    </source>
</evidence>
<proteinExistence type="inferred from homology"/>
<dbReference type="InterPro" id="IPR022412">
    <property type="entry name" value="Quinolinate_PRibosylTrfase_N"/>
</dbReference>
<dbReference type="PIRSF" id="PIRSF006250">
    <property type="entry name" value="NadC_ModD"/>
    <property type="match status" value="1"/>
</dbReference>
<dbReference type="Pfam" id="PF01729">
    <property type="entry name" value="QRPTase_C"/>
    <property type="match status" value="1"/>
</dbReference>
<dbReference type="UniPathway" id="UPA00253">
    <property type="reaction ID" value="UER00331"/>
</dbReference>
<dbReference type="Gene3D" id="3.20.20.70">
    <property type="entry name" value="Aldolase class I"/>
    <property type="match status" value="1"/>
</dbReference>
<organism evidence="16 17">
    <name type="scientific">Asaccharospora irregularis DSM 2635</name>
    <dbReference type="NCBI Taxonomy" id="1121321"/>
    <lineage>
        <taxon>Bacteria</taxon>
        <taxon>Bacillati</taxon>
        <taxon>Bacillota</taxon>
        <taxon>Clostridia</taxon>
        <taxon>Peptostreptococcales</taxon>
        <taxon>Peptostreptococcaceae</taxon>
        <taxon>Asaccharospora</taxon>
    </lineage>
</organism>
<dbReference type="Proteomes" id="UP000243255">
    <property type="component" value="Unassembled WGS sequence"/>
</dbReference>
<dbReference type="FunFam" id="3.90.1170.20:FF:000001">
    <property type="entry name" value="Nicotinate-nucleotide diphosphorylase (Carboxylating)"/>
    <property type="match status" value="1"/>
</dbReference>
<feature type="domain" description="Quinolinate phosphoribosyl transferase C-terminal" evidence="14">
    <location>
        <begin position="110"/>
        <end position="275"/>
    </location>
</feature>
<keyword evidence="8 12" id="KW-0808">Transferase</keyword>
<dbReference type="GO" id="GO:0005737">
    <property type="term" value="C:cytoplasm"/>
    <property type="evidence" value="ECO:0007669"/>
    <property type="project" value="TreeGrafter"/>
</dbReference>
<comment type="subunit">
    <text evidence="4">Hexamer formed by 3 homodimers.</text>
</comment>
<dbReference type="InterPro" id="IPR036068">
    <property type="entry name" value="Nicotinate_pribotase-like_C"/>
</dbReference>
<comment type="function">
    <text evidence="1">Involved in the catabolism of quinolinic acid (QA).</text>
</comment>
<dbReference type="AlphaFoldDB" id="A0A1M5TLH8"/>
<dbReference type="InterPro" id="IPR002638">
    <property type="entry name" value="Quinolinate_PRibosylTrfase_C"/>
</dbReference>
<dbReference type="EMBL" id="FQWX01000065">
    <property type="protein sequence ID" value="SHH51675.1"/>
    <property type="molecule type" value="Genomic_DNA"/>
</dbReference>
<keyword evidence="6" id="KW-0662">Pyridine nucleotide biosynthesis</keyword>
<feature type="binding site" evidence="13">
    <location>
        <position position="98"/>
    </location>
    <ligand>
        <name>substrate</name>
    </ligand>
</feature>
<dbReference type="InterPro" id="IPR027277">
    <property type="entry name" value="NadC/ModD"/>
</dbReference>
<feature type="binding site" evidence="13">
    <location>
        <position position="155"/>
    </location>
    <ligand>
        <name>substrate</name>
    </ligand>
</feature>
<dbReference type="STRING" id="1121321.SAMN04488530_1653"/>
<evidence type="ECO:0000259" key="14">
    <source>
        <dbReference type="Pfam" id="PF01729"/>
    </source>
</evidence>
<dbReference type="InterPro" id="IPR004393">
    <property type="entry name" value="NadC"/>
</dbReference>
<dbReference type="Pfam" id="PF02749">
    <property type="entry name" value="QRPTase_N"/>
    <property type="match status" value="1"/>
</dbReference>
<dbReference type="RefSeq" id="WP_073127837.1">
    <property type="nucleotide sequence ID" value="NZ_BAABCH010000058.1"/>
</dbReference>
<evidence type="ECO:0000256" key="11">
    <source>
        <dbReference type="ARBA" id="ARBA00069173"/>
    </source>
</evidence>
<feature type="binding site" evidence="13">
    <location>
        <begin position="131"/>
        <end position="133"/>
    </location>
    <ligand>
        <name>substrate</name>
    </ligand>
</feature>
<evidence type="ECO:0000313" key="17">
    <source>
        <dbReference type="Proteomes" id="UP000243255"/>
    </source>
</evidence>
<feature type="binding site" evidence="13">
    <location>
        <begin position="239"/>
        <end position="241"/>
    </location>
    <ligand>
        <name>substrate</name>
    </ligand>
</feature>
<dbReference type="SUPFAM" id="SSF54675">
    <property type="entry name" value="Nicotinate/Quinolinate PRTase N-terminal domain-like"/>
    <property type="match status" value="1"/>
</dbReference>
<evidence type="ECO:0000259" key="15">
    <source>
        <dbReference type="Pfam" id="PF02749"/>
    </source>
</evidence>
<feature type="binding site" evidence="13">
    <location>
        <position position="216"/>
    </location>
    <ligand>
        <name>substrate</name>
    </ligand>
</feature>
<evidence type="ECO:0000256" key="12">
    <source>
        <dbReference type="PIRNR" id="PIRNR006250"/>
    </source>
</evidence>
<evidence type="ECO:0000256" key="9">
    <source>
        <dbReference type="ARBA" id="ARBA00033102"/>
    </source>
</evidence>
<dbReference type="PANTHER" id="PTHR32179:SF3">
    <property type="entry name" value="NICOTINATE-NUCLEOTIDE PYROPHOSPHORYLASE [CARBOXYLATING]"/>
    <property type="match status" value="1"/>
</dbReference>
<keyword evidence="17" id="KW-1185">Reference proteome</keyword>
<keyword evidence="7 12" id="KW-0328">Glycosyltransferase</keyword>
<dbReference type="InterPro" id="IPR037128">
    <property type="entry name" value="Quinolinate_PRibosylTase_N_sf"/>
</dbReference>
<reference evidence="17" key="1">
    <citation type="submission" date="2016-11" db="EMBL/GenBank/DDBJ databases">
        <authorList>
            <person name="Varghese N."/>
            <person name="Submissions S."/>
        </authorList>
    </citation>
    <scope>NUCLEOTIDE SEQUENCE [LARGE SCALE GENOMIC DNA]</scope>
    <source>
        <strain evidence="17">DSM 2635</strain>
    </source>
</reference>
<comment type="similarity">
    <text evidence="3 12">Belongs to the NadC/ModD family.</text>
</comment>
<evidence type="ECO:0000256" key="7">
    <source>
        <dbReference type="ARBA" id="ARBA00022676"/>
    </source>
</evidence>
<evidence type="ECO:0000256" key="1">
    <source>
        <dbReference type="ARBA" id="ARBA00003237"/>
    </source>
</evidence>